<reference evidence="2 3" key="1">
    <citation type="submission" date="2023-03" db="EMBL/GenBank/DDBJ databases">
        <title>Genome sequence of Microbacterium sp. KACC 23027.</title>
        <authorList>
            <person name="Kim S."/>
            <person name="Heo J."/>
            <person name="Kwon S.-W."/>
        </authorList>
    </citation>
    <scope>NUCLEOTIDE SEQUENCE [LARGE SCALE GENOMIC DNA]</scope>
    <source>
        <strain evidence="2 3">KACC 23027</strain>
    </source>
</reference>
<organism evidence="2 3">
    <name type="scientific">Microbacterium horticulturae</name>
    <dbReference type="NCBI Taxonomy" id="3028316"/>
    <lineage>
        <taxon>Bacteria</taxon>
        <taxon>Bacillati</taxon>
        <taxon>Actinomycetota</taxon>
        <taxon>Actinomycetes</taxon>
        <taxon>Micrococcales</taxon>
        <taxon>Microbacteriaceae</taxon>
        <taxon>Microbacterium</taxon>
    </lineage>
</organism>
<name>A0ABY8C288_9MICO</name>
<feature type="transmembrane region" description="Helical" evidence="1">
    <location>
        <begin position="74"/>
        <end position="94"/>
    </location>
</feature>
<feature type="transmembrane region" description="Helical" evidence="1">
    <location>
        <begin position="114"/>
        <end position="133"/>
    </location>
</feature>
<gene>
    <name evidence="2" type="ORF">PU630_00980</name>
</gene>
<feature type="transmembrane region" description="Helical" evidence="1">
    <location>
        <begin position="223"/>
        <end position="247"/>
    </location>
</feature>
<keyword evidence="1" id="KW-0472">Membrane</keyword>
<evidence type="ECO:0008006" key="4">
    <source>
        <dbReference type="Google" id="ProtNLM"/>
    </source>
</evidence>
<evidence type="ECO:0000256" key="1">
    <source>
        <dbReference type="SAM" id="Phobius"/>
    </source>
</evidence>
<dbReference type="EMBL" id="CP119108">
    <property type="protein sequence ID" value="WEG09166.1"/>
    <property type="molecule type" value="Genomic_DNA"/>
</dbReference>
<keyword evidence="3" id="KW-1185">Reference proteome</keyword>
<keyword evidence="1" id="KW-1133">Transmembrane helix</keyword>
<evidence type="ECO:0000313" key="2">
    <source>
        <dbReference type="EMBL" id="WEG09166.1"/>
    </source>
</evidence>
<feature type="transmembrane region" description="Helical" evidence="1">
    <location>
        <begin position="199"/>
        <end position="217"/>
    </location>
</feature>
<feature type="transmembrane region" description="Helical" evidence="1">
    <location>
        <begin position="42"/>
        <end position="67"/>
    </location>
</feature>
<dbReference type="Proteomes" id="UP001214553">
    <property type="component" value="Chromosome"/>
</dbReference>
<evidence type="ECO:0000313" key="3">
    <source>
        <dbReference type="Proteomes" id="UP001214553"/>
    </source>
</evidence>
<dbReference type="RefSeq" id="WP_275278490.1">
    <property type="nucleotide sequence ID" value="NZ_CP119108.1"/>
</dbReference>
<feature type="transmembrane region" description="Helical" evidence="1">
    <location>
        <begin position="140"/>
        <end position="162"/>
    </location>
</feature>
<protein>
    <recommendedName>
        <fullName evidence="4">PAP2 superfamily protein</fullName>
    </recommendedName>
</protein>
<sequence length="266" mass="27752">MLWSLVFALALVALYALAVLTPFGQEIDARSLGRSFFGGPALTALLTFLRPGIPALLAVMAMAAVVVGLVQRRWVDTSVCVAVALVLILGSGPLRDAVFVRPLLGDFGYFVNSYPSRHVVVGLALAVLIVRLWPWERSVGAARVAMVAAVAVLAAASVITFAHRASDVIGAVLLVGVFAPVVARGRVPTATQAMNRRPPLVWVVAAVTVAASVMVCAPSRGWVALGFSVLVPVAVASLTVIVLRVAVPERAVTRRGLQAGTPPPAE</sequence>
<accession>A0ABY8C288</accession>
<keyword evidence="1" id="KW-0812">Transmembrane</keyword>
<feature type="transmembrane region" description="Helical" evidence="1">
    <location>
        <begin position="168"/>
        <end position="187"/>
    </location>
</feature>
<proteinExistence type="predicted"/>